<evidence type="ECO:0000256" key="4">
    <source>
        <dbReference type="ARBA" id="ARBA00022679"/>
    </source>
</evidence>
<evidence type="ECO:0000256" key="2">
    <source>
        <dbReference type="ARBA" id="ARBA00012438"/>
    </source>
</evidence>
<dbReference type="Gene3D" id="3.30.565.10">
    <property type="entry name" value="Histidine kinase-like ATPase, C-terminal domain"/>
    <property type="match status" value="1"/>
</dbReference>
<dbReference type="PROSITE" id="PS50109">
    <property type="entry name" value="HIS_KIN"/>
    <property type="match status" value="1"/>
</dbReference>
<feature type="transmembrane region" description="Helical" evidence="7">
    <location>
        <begin position="20"/>
        <end position="42"/>
    </location>
</feature>
<proteinExistence type="predicted"/>
<comment type="catalytic activity">
    <reaction evidence="1">
        <text>ATP + protein L-histidine = ADP + protein N-phospho-L-histidine.</text>
        <dbReference type="EC" id="2.7.13.3"/>
    </reaction>
</comment>
<keyword evidence="7" id="KW-0812">Transmembrane</keyword>
<sequence length="364" mass="41103">MNFLTIENQSTNLEDQTNLHSIAVLIFAAILSGVIFVITLYFSRKITKPIEELDKLMMDFSHTRKNTTVPHIDTQIKELHQLQSNFLIMTQTVEKAFSLEEELISELKKHDRQKGEFMSMISHELKTPLVIIKGYTKMLKGNMLGNLNSEQFDAMKGIFESANTLEKLIGDILIAQKLDIGKLQFSKEEINVKNFVESQQNDFIPILKEKKIKFKNSCSTDTTIISDKSRLSQIFSNIITNSIDFVPKKEGVIEIGASEYSDSVIFYVNDNGAGISNEEQEKIFKRFYQVDTSSRRSRTGSGLGLSICKSLVEGLGGEIWVESKPGSGSSFYFKIPKMPIIQNVKEPEGEKILTNSGFSIKNLN</sequence>
<keyword evidence="5" id="KW-0418">Kinase</keyword>
<dbReference type="InterPro" id="IPR004358">
    <property type="entry name" value="Sig_transdc_His_kin-like_C"/>
</dbReference>
<evidence type="ECO:0000256" key="5">
    <source>
        <dbReference type="ARBA" id="ARBA00022777"/>
    </source>
</evidence>
<comment type="caution">
    <text evidence="9">The sequence shown here is derived from an EMBL/GenBank/DDBJ whole genome shotgun (WGS) entry which is preliminary data.</text>
</comment>
<dbReference type="AlphaFoldDB" id="A0A0F9G2J9"/>
<gene>
    <name evidence="9" type="ORF">LCGC14_1880180</name>
</gene>
<dbReference type="PRINTS" id="PR00344">
    <property type="entry name" value="BCTRLSENSOR"/>
</dbReference>
<organism evidence="9">
    <name type="scientific">marine sediment metagenome</name>
    <dbReference type="NCBI Taxonomy" id="412755"/>
    <lineage>
        <taxon>unclassified sequences</taxon>
        <taxon>metagenomes</taxon>
        <taxon>ecological metagenomes</taxon>
    </lineage>
</organism>
<evidence type="ECO:0000259" key="8">
    <source>
        <dbReference type="PROSITE" id="PS50109"/>
    </source>
</evidence>
<evidence type="ECO:0000256" key="6">
    <source>
        <dbReference type="ARBA" id="ARBA00023012"/>
    </source>
</evidence>
<dbReference type="EMBL" id="LAZR01019344">
    <property type="protein sequence ID" value="KKL92888.1"/>
    <property type="molecule type" value="Genomic_DNA"/>
</dbReference>
<dbReference type="InterPro" id="IPR003594">
    <property type="entry name" value="HATPase_dom"/>
</dbReference>
<dbReference type="InterPro" id="IPR036097">
    <property type="entry name" value="HisK_dim/P_sf"/>
</dbReference>
<dbReference type="InterPro" id="IPR050736">
    <property type="entry name" value="Sensor_HK_Regulatory"/>
</dbReference>
<dbReference type="PANTHER" id="PTHR43711:SF1">
    <property type="entry name" value="HISTIDINE KINASE 1"/>
    <property type="match status" value="1"/>
</dbReference>
<keyword evidence="6" id="KW-0902">Two-component regulatory system</keyword>
<dbReference type="GO" id="GO:0000155">
    <property type="term" value="F:phosphorelay sensor kinase activity"/>
    <property type="evidence" value="ECO:0007669"/>
    <property type="project" value="InterPro"/>
</dbReference>
<dbReference type="Pfam" id="PF02518">
    <property type="entry name" value="HATPase_c"/>
    <property type="match status" value="1"/>
</dbReference>
<accession>A0A0F9G2J9</accession>
<keyword evidence="4" id="KW-0808">Transferase</keyword>
<evidence type="ECO:0000256" key="7">
    <source>
        <dbReference type="SAM" id="Phobius"/>
    </source>
</evidence>
<dbReference type="Gene3D" id="6.10.340.10">
    <property type="match status" value="1"/>
</dbReference>
<dbReference type="Gene3D" id="1.10.287.130">
    <property type="match status" value="1"/>
</dbReference>
<dbReference type="Pfam" id="PF00512">
    <property type="entry name" value="HisKA"/>
    <property type="match status" value="1"/>
</dbReference>
<dbReference type="CDD" id="cd00082">
    <property type="entry name" value="HisKA"/>
    <property type="match status" value="1"/>
</dbReference>
<feature type="domain" description="Histidine kinase" evidence="8">
    <location>
        <begin position="120"/>
        <end position="339"/>
    </location>
</feature>
<protein>
    <recommendedName>
        <fullName evidence="2">histidine kinase</fullName>
        <ecNumber evidence="2">2.7.13.3</ecNumber>
    </recommendedName>
</protein>
<dbReference type="InterPro" id="IPR003661">
    <property type="entry name" value="HisK_dim/P_dom"/>
</dbReference>
<reference evidence="9" key="1">
    <citation type="journal article" date="2015" name="Nature">
        <title>Complex archaea that bridge the gap between prokaryotes and eukaryotes.</title>
        <authorList>
            <person name="Spang A."/>
            <person name="Saw J.H."/>
            <person name="Jorgensen S.L."/>
            <person name="Zaremba-Niedzwiedzka K."/>
            <person name="Martijn J."/>
            <person name="Lind A.E."/>
            <person name="van Eijk R."/>
            <person name="Schleper C."/>
            <person name="Guy L."/>
            <person name="Ettema T.J."/>
        </authorList>
    </citation>
    <scope>NUCLEOTIDE SEQUENCE</scope>
</reference>
<dbReference type="SMART" id="SM00388">
    <property type="entry name" value="HisKA"/>
    <property type="match status" value="1"/>
</dbReference>
<dbReference type="SUPFAM" id="SSF47384">
    <property type="entry name" value="Homodimeric domain of signal transducing histidine kinase"/>
    <property type="match status" value="1"/>
</dbReference>
<evidence type="ECO:0000313" key="9">
    <source>
        <dbReference type="EMBL" id="KKL92888.1"/>
    </source>
</evidence>
<dbReference type="InterPro" id="IPR005467">
    <property type="entry name" value="His_kinase_dom"/>
</dbReference>
<dbReference type="EC" id="2.7.13.3" evidence="2"/>
<keyword evidence="7" id="KW-1133">Transmembrane helix</keyword>
<dbReference type="InterPro" id="IPR036890">
    <property type="entry name" value="HATPase_C_sf"/>
</dbReference>
<dbReference type="SMART" id="SM00387">
    <property type="entry name" value="HATPase_c"/>
    <property type="match status" value="1"/>
</dbReference>
<evidence type="ECO:0000256" key="1">
    <source>
        <dbReference type="ARBA" id="ARBA00000085"/>
    </source>
</evidence>
<evidence type="ECO:0000256" key="3">
    <source>
        <dbReference type="ARBA" id="ARBA00022553"/>
    </source>
</evidence>
<dbReference type="PANTHER" id="PTHR43711">
    <property type="entry name" value="TWO-COMPONENT HISTIDINE KINASE"/>
    <property type="match status" value="1"/>
</dbReference>
<name>A0A0F9G2J9_9ZZZZ</name>
<dbReference type="SUPFAM" id="SSF55874">
    <property type="entry name" value="ATPase domain of HSP90 chaperone/DNA topoisomerase II/histidine kinase"/>
    <property type="match status" value="1"/>
</dbReference>
<keyword evidence="7" id="KW-0472">Membrane</keyword>
<keyword evidence="3" id="KW-0597">Phosphoprotein</keyword>
<dbReference type="FunFam" id="3.30.565.10:FF:000006">
    <property type="entry name" value="Sensor histidine kinase WalK"/>
    <property type="match status" value="1"/>
</dbReference>